<dbReference type="Gene3D" id="3.30.530.20">
    <property type="match status" value="1"/>
</dbReference>
<dbReference type="Pfam" id="PF03364">
    <property type="entry name" value="Polyketide_cyc"/>
    <property type="match status" value="1"/>
</dbReference>
<comment type="similarity">
    <text evidence="1">Belongs to the ribosome association toxin RatA family.</text>
</comment>
<evidence type="ECO:0000313" key="3">
    <source>
        <dbReference type="EMBL" id="NUB19246.1"/>
    </source>
</evidence>
<protein>
    <submittedName>
        <fullName evidence="3">Type II toxin-antitoxin system RatA family toxin</fullName>
    </submittedName>
</protein>
<feature type="domain" description="Coenzyme Q-binding protein COQ10 START" evidence="2">
    <location>
        <begin position="10"/>
        <end position="135"/>
    </location>
</feature>
<sequence length="155" mass="18132">MPTHAEKKVLPYTPEQMYRLVADVEKYPEFLPWCLAARIRRREGDVMFADLVIGFKMVRERFTSRVELDEAGRRINVQYTEGPFQYLNNHWIFTPHEGGVCVDFYVDFEFRSKMLQKIMGVLFNEAVRRMVQAFETRANQLYGNGATRPAAARTA</sequence>
<dbReference type="PANTHER" id="PTHR12901:SF10">
    <property type="entry name" value="COENZYME Q-BINDING PROTEIN COQ10, MITOCHONDRIAL"/>
    <property type="match status" value="1"/>
</dbReference>
<dbReference type="EMBL" id="WHOR01000043">
    <property type="protein sequence ID" value="NUB19246.1"/>
    <property type="molecule type" value="Genomic_DNA"/>
</dbReference>
<keyword evidence="4" id="KW-1185">Reference proteome</keyword>
<comment type="caution">
    <text evidence="3">The sequence shown here is derived from an EMBL/GenBank/DDBJ whole genome shotgun (WGS) entry which is preliminary data.</text>
</comment>
<dbReference type="RefSeq" id="WP_174438468.1">
    <property type="nucleotide sequence ID" value="NZ_BAABCC010000057.1"/>
</dbReference>
<evidence type="ECO:0000313" key="4">
    <source>
        <dbReference type="Proteomes" id="UP000639419"/>
    </source>
</evidence>
<proteinExistence type="inferred from homology"/>
<evidence type="ECO:0000256" key="1">
    <source>
        <dbReference type="ARBA" id="ARBA00008918"/>
    </source>
</evidence>
<organism evidence="3 4">
    <name type="scientific">Azospirillum formosense</name>
    <dbReference type="NCBI Taxonomy" id="861533"/>
    <lineage>
        <taxon>Bacteria</taxon>
        <taxon>Pseudomonadati</taxon>
        <taxon>Pseudomonadota</taxon>
        <taxon>Alphaproteobacteria</taxon>
        <taxon>Rhodospirillales</taxon>
        <taxon>Azospirillaceae</taxon>
        <taxon>Azospirillum</taxon>
    </lineage>
</organism>
<gene>
    <name evidence="3" type="ORF">GBZ26_08475</name>
</gene>
<accession>A0ABX2KZI2</accession>
<dbReference type="InterPro" id="IPR044996">
    <property type="entry name" value="COQ10-like"/>
</dbReference>
<evidence type="ECO:0000259" key="2">
    <source>
        <dbReference type="Pfam" id="PF03364"/>
    </source>
</evidence>
<dbReference type="SUPFAM" id="SSF55961">
    <property type="entry name" value="Bet v1-like"/>
    <property type="match status" value="1"/>
</dbReference>
<dbReference type="InterPro" id="IPR005031">
    <property type="entry name" value="COQ10_START"/>
</dbReference>
<dbReference type="PANTHER" id="PTHR12901">
    <property type="entry name" value="SPERM PROTEIN HOMOLOG"/>
    <property type="match status" value="1"/>
</dbReference>
<name>A0ABX2KZI2_9PROT</name>
<dbReference type="InterPro" id="IPR023393">
    <property type="entry name" value="START-like_dom_sf"/>
</dbReference>
<dbReference type="Proteomes" id="UP000639419">
    <property type="component" value="Unassembled WGS sequence"/>
</dbReference>
<reference evidence="3 4" key="1">
    <citation type="submission" date="2019-10" db="EMBL/GenBank/DDBJ databases">
        <title>Genome sequence of Azospirillum formosense CC-Nfb-7.</title>
        <authorList>
            <person name="Ambrosini A."/>
            <person name="Sant'Anna F.H."/>
            <person name="Cassan F.D."/>
            <person name="Souza E.M."/>
            <person name="Passaglia L.M.P."/>
        </authorList>
    </citation>
    <scope>NUCLEOTIDE SEQUENCE [LARGE SCALE GENOMIC DNA]</scope>
    <source>
        <strain evidence="3 4">CC-NFb-7</strain>
    </source>
</reference>
<dbReference type="CDD" id="cd07813">
    <property type="entry name" value="COQ10p_like"/>
    <property type="match status" value="1"/>
</dbReference>